<dbReference type="PIRSF" id="PIRSF018249">
    <property type="entry name" value="MyrA_prd"/>
    <property type="match status" value="1"/>
</dbReference>
<dbReference type="Pfam" id="PF21302">
    <property type="entry name" value="Zn_ribbon_RlmA"/>
    <property type="match status" value="1"/>
</dbReference>
<comment type="caution">
    <text evidence="2">The sequence shown here is derived from an EMBL/GenBank/DDBJ whole genome shotgun (WGS) entry which is preliminary data.</text>
</comment>
<keyword evidence="2" id="KW-0808">Transferase</keyword>
<feature type="domain" description="23S rRNA (guanine(745)-N(1))-methyltransferase N-terminal" evidence="1">
    <location>
        <begin position="10"/>
        <end position="43"/>
    </location>
</feature>
<protein>
    <submittedName>
        <fullName evidence="2">RNA methyltransferase</fullName>
    </submittedName>
</protein>
<dbReference type="GO" id="GO:0008168">
    <property type="term" value="F:methyltransferase activity"/>
    <property type="evidence" value="ECO:0007669"/>
    <property type="project" value="UniProtKB-KW"/>
</dbReference>
<dbReference type="GO" id="GO:0032259">
    <property type="term" value="P:methylation"/>
    <property type="evidence" value="ECO:0007669"/>
    <property type="project" value="UniProtKB-KW"/>
</dbReference>
<organism evidence="2 3">
    <name type="scientific">Actinokineospora guangxiensis</name>
    <dbReference type="NCBI Taxonomy" id="1490288"/>
    <lineage>
        <taxon>Bacteria</taxon>
        <taxon>Bacillati</taxon>
        <taxon>Actinomycetota</taxon>
        <taxon>Actinomycetes</taxon>
        <taxon>Pseudonocardiales</taxon>
        <taxon>Pseudonocardiaceae</taxon>
        <taxon>Actinokineospora</taxon>
    </lineage>
</organism>
<dbReference type="SUPFAM" id="SSF53335">
    <property type="entry name" value="S-adenosyl-L-methionine-dependent methyltransferases"/>
    <property type="match status" value="1"/>
</dbReference>
<evidence type="ECO:0000313" key="3">
    <source>
        <dbReference type="Proteomes" id="UP001596157"/>
    </source>
</evidence>
<dbReference type="RefSeq" id="WP_378245719.1">
    <property type="nucleotide sequence ID" value="NZ_JBHSKF010000003.1"/>
</dbReference>
<keyword evidence="2" id="KW-0489">Methyltransferase</keyword>
<accession>A0ABW0ELD5</accession>
<dbReference type="CDD" id="cd02440">
    <property type="entry name" value="AdoMet_MTases"/>
    <property type="match status" value="1"/>
</dbReference>
<name>A0ABW0ELD5_9PSEU</name>
<reference evidence="3" key="1">
    <citation type="journal article" date="2019" name="Int. J. Syst. Evol. Microbiol.">
        <title>The Global Catalogue of Microorganisms (GCM) 10K type strain sequencing project: providing services to taxonomists for standard genome sequencing and annotation.</title>
        <authorList>
            <consortium name="The Broad Institute Genomics Platform"/>
            <consortium name="The Broad Institute Genome Sequencing Center for Infectious Disease"/>
            <person name="Wu L."/>
            <person name="Ma J."/>
        </authorList>
    </citation>
    <scope>NUCLEOTIDE SEQUENCE [LARGE SCALE GENOMIC DNA]</scope>
    <source>
        <strain evidence="3">CCUG 59778</strain>
    </source>
</reference>
<keyword evidence="3" id="KW-1185">Reference proteome</keyword>
<evidence type="ECO:0000259" key="1">
    <source>
        <dbReference type="Pfam" id="PF21302"/>
    </source>
</evidence>
<dbReference type="InterPro" id="IPR029063">
    <property type="entry name" value="SAM-dependent_MTases_sf"/>
</dbReference>
<dbReference type="EMBL" id="JBHSKF010000003">
    <property type="protein sequence ID" value="MFC5287110.1"/>
    <property type="molecule type" value="Genomic_DNA"/>
</dbReference>
<gene>
    <name evidence="2" type="ORF">ACFPM7_08620</name>
</gene>
<proteinExistence type="predicted"/>
<dbReference type="InterPro" id="IPR048647">
    <property type="entry name" value="RlmA_N"/>
</dbReference>
<dbReference type="Proteomes" id="UP001596157">
    <property type="component" value="Unassembled WGS sequence"/>
</dbReference>
<dbReference type="Gene3D" id="3.40.50.150">
    <property type="entry name" value="Vaccinia Virus protein VP39"/>
    <property type="match status" value="1"/>
</dbReference>
<evidence type="ECO:0000313" key="2">
    <source>
        <dbReference type="EMBL" id="MFC5287110.1"/>
    </source>
</evidence>
<dbReference type="InterPro" id="IPR016718">
    <property type="entry name" value="rRNA_m1G-MeTrfase_A_prd"/>
</dbReference>
<sequence>MLAHVLPLLACPNCANPLEQGDSVLRCAGGHSFDIAKQGVVTLVRGKPAAGDTAEMVAARAAFLDAGHYAPIADALASLAGPGPVLDAGAGTGHYLAHLLECVDGVGLALDSSKPALRKAAKAHPAIGAVACDLWQPLPVRTGVAGVVLNVFAPRVPAELRRVLREDGVLLLVAPAADHLGELVSTLDLMAVEEGKQDKVDARMAEHFTVAKRLPVAFPMRLDHDAVRALVGMGPNAFHGDRSARVAGLPARVSVTASVTVTAYRPR</sequence>